<dbReference type="Proteomes" id="UP001190700">
    <property type="component" value="Unassembled WGS sequence"/>
</dbReference>
<evidence type="ECO:0000313" key="1">
    <source>
        <dbReference type="EMBL" id="KAK3233221.1"/>
    </source>
</evidence>
<dbReference type="EMBL" id="LGRX02035777">
    <property type="protein sequence ID" value="KAK3233221.1"/>
    <property type="molecule type" value="Genomic_DNA"/>
</dbReference>
<dbReference type="AlphaFoldDB" id="A0AAE0BB85"/>
<comment type="caution">
    <text evidence="1">The sequence shown here is derived from an EMBL/GenBank/DDBJ whole genome shotgun (WGS) entry which is preliminary data.</text>
</comment>
<gene>
    <name evidence="1" type="ORF">CYMTET_56474</name>
</gene>
<reference evidence="1 2" key="1">
    <citation type="journal article" date="2015" name="Genome Biol. Evol.">
        <title>Comparative Genomics of a Bacterivorous Green Alga Reveals Evolutionary Causalities and Consequences of Phago-Mixotrophic Mode of Nutrition.</title>
        <authorList>
            <person name="Burns J.A."/>
            <person name="Paasch A."/>
            <person name="Narechania A."/>
            <person name="Kim E."/>
        </authorList>
    </citation>
    <scope>NUCLEOTIDE SEQUENCE [LARGE SCALE GENOMIC DNA]</scope>
    <source>
        <strain evidence="1 2">PLY_AMNH</strain>
    </source>
</reference>
<accession>A0AAE0BB85</accession>
<organism evidence="1 2">
    <name type="scientific">Cymbomonas tetramitiformis</name>
    <dbReference type="NCBI Taxonomy" id="36881"/>
    <lineage>
        <taxon>Eukaryota</taxon>
        <taxon>Viridiplantae</taxon>
        <taxon>Chlorophyta</taxon>
        <taxon>Pyramimonadophyceae</taxon>
        <taxon>Pyramimonadales</taxon>
        <taxon>Pyramimonadaceae</taxon>
        <taxon>Cymbomonas</taxon>
    </lineage>
</organism>
<protein>
    <submittedName>
        <fullName evidence="1">Uncharacterized protein</fullName>
    </submittedName>
</protein>
<sequence length="117" mass="12779">MEFRAIFDDIFKGGYTPPSYQTVVDLVLTLSAEGKAKVSSSALAALYAEGISPSIRGDIWSQGGIAIFGILAYWIDAEFKYHERLVGAIPFSAVRHTGPKLEAATKKSVCIDRHRCL</sequence>
<keyword evidence="2" id="KW-1185">Reference proteome</keyword>
<proteinExistence type="predicted"/>
<evidence type="ECO:0000313" key="2">
    <source>
        <dbReference type="Proteomes" id="UP001190700"/>
    </source>
</evidence>
<name>A0AAE0BB85_9CHLO</name>